<dbReference type="InterPro" id="IPR001609">
    <property type="entry name" value="Myosin_head_motor_dom-like"/>
</dbReference>
<dbReference type="GeneTree" id="ENSGT00940000155402"/>
<keyword evidence="5 6" id="KW-0009">Actin-binding</keyword>
<sequence length="197" mass="21705">KLLKDYNPGDENVLLTQRCLPLGNPDILEGENDLTALSFLHEPAVLHNLSVLPNLSVMKGHSERGMVGIGMVIEWVVVSVCREDKNQSIIISGESGAGKTVSAKFTMRYFAMVGRAAQQTSVEERVLASNPIMEVHVGECTTCNDDSSWFVKYIEIGFGWKGDIIGANVRTYLLEKSRVVFQVCWGWPTGCAIAGWQ</sequence>
<dbReference type="PANTHER" id="PTHR13140">
    <property type="entry name" value="MYOSIN"/>
    <property type="match status" value="1"/>
</dbReference>
<comment type="similarity">
    <text evidence="6">Belongs to the TRAFAC class myosin-kinesin ATPase superfamily. Myosin family.</text>
</comment>
<dbReference type="GO" id="GO:0000146">
    <property type="term" value="F:microfilament motor activity"/>
    <property type="evidence" value="ECO:0007669"/>
    <property type="project" value="TreeGrafter"/>
</dbReference>
<dbReference type="GO" id="GO:0016020">
    <property type="term" value="C:membrane"/>
    <property type="evidence" value="ECO:0007669"/>
    <property type="project" value="TreeGrafter"/>
</dbReference>
<feature type="binding site" evidence="6">
    <location>
        <begin position="93"/>
        <end position="100"/>
    </location>
    <ligand>
        <name>ATP</name>
        <dbReference type="ChEBI" id="CHEBI:30616"/>
    </ligand>
</feature>
<dbReference type="AlphaFoldDB" id="A0A4W5JPJ1"/>
<evidence type="ECO:0000256" key="2">
    <source>
        <dbReference type="ARBA" id="ARBA00022840"/>
    </source>
</evidence>
<dbReference type="GO" id="GO:0016459">
    <property type="term" value="C:myosin complex"/>
    <property type="evidence" value="ECO:0007669"/>
    <property type="project" value="UniProtKB-KW"/>
</dbReference>
<dbReference type="InterPro" id="IPR027417">
    <property type="entry name" value="P-loop_NTPase"/>
</dbReference>
<keyword evidence="1 6" id="KW-0547">Nucleotide-binding</keyword>
<evidence type="ECO:0000256" key="1">
    <source>
        <dbReference type="ARBA" id="ARBA00022741"/>
    </source>
</evidence>
<name>A0A4W5JPJ1_9TELE</name>
<dbReference type="GO" id="GO:0007015">
    <property type="term" value="P:actin filament organization"/>
    <property type="evidence" value="ECO:0007669"/>
    <property type="project" value="TreeGrafter"/>
</dbReference>
<dbReference type="Proteomes" id="UP000314982">
    <property type="component" value="Unassembled WGS sequence"/>
</dbReference>
<dbReference type="InterPro" id="IPR036961">
    <property type="entry name" value="Kinesin_motor_dom_sf"/>
</dbReference>
<comment type="caution">
    <text evidence="6">Lacks conserved residue(s) required for the propagation of feature annotation.</text>
</comment>
<protein>
    <recommendedName>
        <fullName evidence="7">Myosin motor domain-containing protein</fullName>
    </recommendedName>
</protein>
<dbReference type="GO" id="GO:0005737">
    <property type="term" value="C:cytoplasm"/>
    <property type="evidence" value="ECO:0007669"/>
    <property type="project" value="TreeGrafter"/>
</dbReference>
<evidence type="ECO:0000256" key="6">
    <source>
        <dbReference type="PROSITE-ProRule" id="PRU00782"/>
    </source>
</evidence>
<accession>A0A4W5JPJ1</accession>
<dbReference type="PRINTS" id="PR00193">
    <property type="entry name" value="MYOSINHEAVY"/>
</dbReference>
<evidence type="ECO:0000256" key="5">
    <source>
        <dbReference type="ARBA" id="ARBA00023203"/>
    </source>
</evidence>
<keyword evidence="4 6" id="KW-0505">Motor protein</keyword>
<reference evidence="8" key="2">
    <citation type="submission" date="2025-08" db="UniProtKB">
        <authorList>
            <consortium name="Ensembl"/>
        </authorList>
    </citation>
    <scope>IDENTIFICATION</scope>
</reference>
<evidence type="ECO:0000313" key="9">
    <source>
        <dbReference type="Proteomes" id="UP000314982"/>
    </source>
</evidence>
<keyword evidence="2 6" id="KW-0067">ATP-binding</keyword>
<dbReference type="GO" id="GO:0051015">
    <property type="term" value="F:actin filament binding"/>
    <property type="evidence" value="ECO:0007669"/>
    <property type="project" value="TreeGrafter"/>
</dbReference>
<feature type="domain" description="Myosin motor" evidence="7">
    <location>
        <begin position="1"/>
        <end position="197"/>
    </location>
</feature>
<reference evidence="9" key="1">
    <citation type="submission" date="2018-06" db="EMBL/GenBank/DDBJ databases">
        <title>Genome assembly of Danube salmon.</title>
        <authorList>
            <person name="Macqueen D.J."/>
            <person name="Gundappa M.K."/>
        </authorList>
    </citation>
    <scope>NUCLEOTIDE SEQUENCE [LARGE SCALE GENOMIC DNA]</scope>
</reference>
<evidence type="ECO:0000256" key="3">
    <source>
        <dbReference type="ARBA" id="ARBA00023123"/>
    </source>
</evidence>
<evidence type="ECO:0000313" key="8">
    <source>
        <dbReference type="Ensembl" id="ENSHHUP00000005612.1"/>
    </source>
</evidence>
<dbReference type="Pfam" id="PF00063">
    <property type="entry name" value="Myosin_head"/>
    <property type="match status" value="1"/>
</dbReference>
<reference evidence="8" key="3">
    <citation type="submission" date="2025-09" db="UniProtKB">
        <authorList>
            <consortium name="Ensembl"/>
        </authorList>
    </citation>
    <scope>IDENTIFICATION</scope>
</reference>
<proteinExistence type="inferred from homology"/>
<dbReference type="Gene3D" id="3.40.850.10">
    <property type="entry name" value="Kinesin motor domain"/>
    <property type="match status" value="1"/>
</dbReference>
<dbReference type="PANTHER" id="PTHR13140:SF853">
    <property type="entry name" value="UNCONVENTIONAL MYOSIN-VB ISOFORM X2"/>
    <property type="match status" value="1"/>
</dbReference>
<dbReference type="SUPFAM" id="SSF52540">
    <property type="entry name" value="P-loop containing nucleoside triphosphate hydrolases"/>
    <property type="match status" value="1"/>
</dbReference>
<evidence type="ECO:0000256" key="4">
    <source>
        <dbReference type="ARBA" id="ARBA00023175"/>
    </source>
</evidence>
<keyword evidence="3 6" id="KW-0518">Myosin</keyword>
<evidence type="ECO:0000259" key="7">
    <source>
        <dbReference type="PROSITE" id="PS51456"/>
    </source>
</evidence>
<organism evidence="8 9">
    <name type="scientific">Hucho hucho</name>
    <name type="common">huchen</name>
    <dbReference type="NCBI Taxonomy" id="62062"/>
    <lineage>
        <taxon>Eukaryota</taxon>
        <taxon>Metazoa</taxon>
        <taxon>Chordata</taxon>
        <taxon>Craniata</taxon>
        <taxon>Vertebrata</taxon>
        <taxon>Euteleostomi</taxon>
        <taxon>Actinopterygii</taxon>
        <taxon>Neopterygii</taxon>
        <taxon>Teleostei</taxon>
        <taxon>Protacanthopterygii</taxon>
        <taxon>Salmoniformes</taxon>
        <taxon>Salmonidae</taxon>
        <taxon>Salmoninae</taxon>
        <taxon>Hucho</taxon>
    </lineage>
</organism>
<dbReference type="STRING" id="62062.ENSHHUP00000005612"/>
<dbReference type="Ensembl" id="ENSHHUT00000005791.1">
    <property type="protein sequence ID" value="ENSHHUP00000005612.1"/>
    <property type="gene ID" value="ENSHHUG00000003458.1"/>
</dbReference>
<keyword evidence="9" id="KW-1185">Reference proteome</keyword>
<dbReference type="PROSITE" id="PS51456">
    <property type="entry name" value="MYOSIN_MOTOR"/>
    <property type="match status" value="1"/>
</dbReference>
<dbReference type="GO" id="GO:0005524">
    <property type="term" value="F:ATP binding"/>
    <property type="evidence" value="ECO:0007669"/>
    <property type="project" value="UniProtKB-UniRule"/>
</dbReference>